<proteinExistence type="inferred from homology"/>
<dbReference type="EC" id="5.2.1.8" evidence="4"/>
<dbReference type="SUPFAM" id="SSF50891">
    <property type="entry name" value="Cyclophilin-like"/>
    <property type="match status" value="1"/>
</dbReference>
<evidence type="ECO:0000256" key="1">
    <source>
        <dbReference type="ARBA" id="ARBA00007365"/>
    </source>
</evidence>
<dbReference type="GO" id="GO:0006457">
    <property type="term" value="P:protein folding"/>
    <property type="evidence" value="ECO:0007669"/>
    <property type="project" value="InterPro"/>
</dbReference>
<organism evidence="6 7">
    <name type="scientific">Trifolium medium</name>
    <dbReference type="NCBI Taxonomy" id="97028"/>
    <lineage>
        <taxon>Eukaryota</taxon>
        <taxon>Viridiplantae</taxon>
        <taxon>Streptophyta</taxon>
        <taxon>Embryophyta</taxon>
        <taxon>Tracheophyta</taxon>
        <taxon>Spermatophyta</taxon>
        <taxon>Magnoliopsida</taxon>
        <taxon>eudicotyledons</taxon>
        <taxon>Gunneridae</taxon>
        <taxon>Pentapetalae</taxon>
        <taxon>rosids</taxon>
        <taxon>fabids</taxon>
        <taxon>Fabales</taxon>
        <taxon>Fabaceae</taxon>
        <taxon>Papilionoideae</taxon>
        <taxon>50 kb inversion clade</taxon>
        <taxon>NPAAA clade</taxon>
        <taxon>Hologalegina</taxon>
        <taxon>IRL clade</taxon>
        <taxon>Trifolieae</taxon>
        <taxon>Trifolium</taxon>
    </lineage>
</organism>
<dbReference type="PRINTS" id="PR00153">
    <property type="entry name" value="CSAPPISMRASE"/>
</dbReference>
<keyword evidence="3 4" id="KW-0413">Isomerase</keyword>
<protein>
    <recommendedName>
        <fullName evidence="4">Peptidyl-prolyl cis-trans isomerase</fullName>
        <shortName evidence="4">PPIase</shortName>
        <ecNumber evidence="4">5.2.1.8</ecNumber>
    </recommendedName>
</protein>
<evidence type="ECO:0000259" key="5">
    <source>
        <dbReference type="PROSITE" id="PS50072"/>
    </source>
</evidence>
<dbReference type="GO" id="GO:0005829">
    <property type="term" value="C:cytosol"/>
    <property type="evidence" value="ECO:0007669"/>
    <property type="project" value="TreeGrafter"/>
</dbReference>
<evidence type="ECO:0000256" key="2">
    <source>
        <dbReference type="ARBA" id="ARBA00023110"/>
    </source>
</evidence>
<dbReference type="InterPro" id="IPR020892">
    <property type="entry name" value="Cyclophilin-type_PPIase_CS"/>
</dbReference>
<name>A0A392WI54_9FABA</name>
<dbReference type="Gene3D" id="2.40.100.10">
    <property type="entry name" value="Cyclophilin-like"/>
    <property type="match status" value="1"/>
</dbReference>
<dbReference type="GO" id="GO:0005886">
    <property type="term" value="C:plasma membrane"/>
    <property type="evidence" value="ECO:0007669"/>
    <property type="project" value="TreeGrafter"/>
</dbReference>
<feature type="non-terminal residue" evidence="6">
    <location>
        <position position="67"/>
    </location>
</feature>
<accession>A0A392WI54</accession>
<evidence type="ECO:0000313" key="6">
    <source>
        <dbReference type="EMBL" id="MCI97755.1"/>
    </source>
</evidence>
<comment type="function">
    <text evidence="4">PPIases accelerate the folding of proteins. It catalyzes the cis-trans isomerization of proline imidic peptide bonds in oligopeptides.</text>
</comment>
<dbReference type="GO" id="GO:0016018">
    <property type="term" value="F:cyclosporin A binding"/>
    <property type="evidence" value="ECO:0007669"/>
    <property type="project" value="TreeGrafter"/>
</dbReference>
<feature type="domain" description="PPIase cyclophilin-type" evidence="5">
    <location>
        <begin position="1"/>
        <end position="67"/>
    </location>
</feature>
<dbReference type="AlphaFoldDB" id="A0A392WI54"/>
<sequence length="67" mass="7203">MTVGGNPAGRIVFELFADVTPRTAENFRALCTGEKGVGRSGKPLHYKGSSFHRVIPNFMCQGGDFTA</sequence>
<dbReference type="InterPro" id="IPR029000">
    <property type="entry name" value="Cyclophilin-like_dom_sf"/>
</dbReference>
<dbReference type="Pfam" id="PF00160">
    <property type="entry name" value="Pro_isomerase"/>
    <property type="match status" value="1"/>
</dbReference>
<dbReference type="GO" id="GO:0003755">
    <property type="term" value="F:peptidyl-prolyl cis-trans isomerase activity"/>
    <property type="evidence" value="ECO:0007669"/>
    <property type="project" value="UniProtKB-UniRule"/>
</dbReference>
<dbReference type="InterPro" id="IPR002130">
    <property type="entry name" value="Cyclophilin-type_PPIase_dom"/>
</dbReference>
<evidence type="ECO:0000256" key="3">
    <source>
        <dbReference type="ARBA" id="ARBA00023235"/>
    </source>
</evidence>
<comment type="similarity">
    <text evidence="1 4">Belongs to the cyclophilin-type PPIase family.</text>
</comment>
<dbReference type="PANTHER" id="PTHR11071">
    <property type="entry name" value="PEPTIDYL-PROLYL CIS-TRANS ISOMERASE"/>
    <property type="match status" value="1"/>
</dbReference>
<reference evidence="6 7" key="1">
    <citation type="journal article" date="2018" name="Front. Plant Sci.">
        <title>Red Clover (Trifolium pratense) and Zigzag Clover (T. medium) - A Picture of Genomic Similarities and Differences.</title>
        <authorList>
            <person name="Dluhosova J."/>
            <person name="Istvanek J."/>
            <person name="Nedelnik J."/>
            <person name="Repkova J."/>
        </authorList>
    </citation>
    <scope>NUCLEOTIDE SEQUENCE [LARGE SCALE GENOMIC DNA]</scope>
    <source>
        <strain evidence="7">cv. 10/8</strain>
        <tissue evidence="6">Leaf</tissue>
    </source>
</reference>
<keyword evidence="2 4" id="KW-0697">Rotamase</keyword>
<evidence type="ECO:0000256" key="4">
    <source>
        <dbReference type="RuleBase" id="RU363019"/>
    </source>
</evidence>
<comment type="caution">
    <text evidence="6">The sequence shown here is derived from an EMBL/GenBank/DDBJ whole genome shotgun (WGS) entry which is preliminary data.</text>
</comment>
<dbReference type="Proteomes" id="UP000265520">
    <property type="component" value="Unassembled WGS sequence"/>
</dbReference>
<keyword evidence="7" id="KW-1185">Reference proteome</keyword>
<dbReference type="PROSITE" id="PS00170">
    <property type="entry name" value="CSA_PPIASE_1"/>
    <property type="match status" value="1"/>
</dbReference>
<dbReference type="PANTHER" id="PTHR11071:SF561">
    <property type="entry name" value="PEPTIDYL-PROLYL CIS-TRANS ISOMERASE D-RELATED"/>
    <property type="match status" value="1"/>
</dbReference>
<evidence type="ECO:0000313" key="7">
    <source>
        <dbReference type="Proteomes" id="UP000265520"/>
    </source>
</evidence>
<comment type="catalytic activity">
    <reaction evidence="4">
        <text>[protein]-peptidylproline (omega=180) = [protein]-peptidylproline (omega=0)</text>
        <dbReference type="Rhea" id="RHEA:16237"/>
        <dbReference type="Rhea" id="RHEA-COMP:10747"/>
        <dbReference type="Rhea" id="RHEA-COMP:10748"/>
        <dbReference type="ChEBI" id="CHEBI:83833"/>
        <dbReference type="ChEBI" id="CHEBI:83834"/>
        <dbReference type="EC" id="5.2.1.8"/>
    </reaction>
</comment>
<dbReference type="EMBL" id="LXQA011453034">
    <property type="protein sequence ID" value="MCI97755.1"/>
    <property type="molecule type" value="Genomic_DNA"/>
</dbReference>
<dbReference type="PROSITE" id="PS50072">
    <property type="entry name" value="CSA_PPIASE_2"/>
    <property type="match status" value="1"/>
</dbReference>